<protein>
    <submittedName>
        <fullName evidence="1">Uncharacterized protein</fullName>
    </submittedName>
</protein>
<evidence type="ECO:0000313" key="2">
    <source>
        <dbReference type="Proteomes" id="UP000479000"/>
    </source>
</evidence>
<dbReference type="AlphaFoldDB" id="A0A6H5HCA7"/>
<feature type="non-terminal residue" evidence="1">
    <location>
        <position position="66"/>
    </location>
</feature>
<gene>
    <name evidence="1" type="ORF">NTEN_LOCUS18175</name>
</gene>
<name>A0A6H5HCA7_9HEMI</name>
<keyword evidence="2" id="KW-1185">Reference proteome</keyword>
<sequence length="66" mass="7253">MENNTQFKGTSLSLFERNMSHVPCCKPCCCVGFESSKVLHSGVRMGRGGAGVRSLRMQFIVATRLT</sequence>
<organism evidence="1 2">
    <name type="scientific">Nesidiocoris tenuis</name>
    <dbReference type="NCBI Taxonomy" id="355587"/>
    <lineage>
        <taxon>Eukaryota</taxon>
        <taxon>Metazoa</taxon>
        <taxon>Ecdysozoa</taxon>
        <taxon>Arthropoda</taxon>
        <taxon>Hexapoda</taxon>
        <taxon>Insecta</taxon>
        <taxon>Pterygota</taxon>
        <taxon>Neoptera</taxon>
        <taxon>Paraneoptera</taxon>
        <taxon>Hemiptera</taxon>
        <taxon>Heteroptera</taxon>
        <taxon>Panheteroptera</taxon>
        <taxon>Cimicomorpha</taxon>
        <taxon>Miridae</taxon>
        <taxon>Dicyphina</taxon>
        <taxon>Nesidiocoris</taxon>
    </lineage>
</organism>
<reference evidence="1 2" key="1">
    <citation type="submission" date="2020-02" db="EMBL/GenBank/DDBJ databases">
        <authorList>
            <person name="Ferguson B K."/>
        </authorList>
    </citation>
    <scope>NUCLEOTIDE SEQUENCE [LARGE SCALE GENOMIC DNA]</scope>
</reference>
<dbReference type="EMBL" id="CADCXU010026864">
    <property type="protein sequence ID" value="CAB0013571.1"/>
    <property type="molecule type" value="Genomic_DNA"/>
</dbReference>
<evidence type="ECO:0000313" key="1">
    <source>
        <dbReference type="EMBL" id="CAB0013571.1"/>
    </source>
</evidence>
<dbReference type="Proteomes" id="UP000479000">
    <property type="component" value="Unassembled WGS sequence"/>
</dbReference>
<proteinExistence type="predicted"/>
<accession>A0A6H5HCA7</accession>